<proteinExistence type="predicted"/>
<keyword evidence="2" id="KW-1185">Reference proteome</keyword>
<accession>A0A1H4B5M5</accession>
<sequence length="53" mass="5776">MFIVHTAIKQTKKSEPESPLFLSIQLYKVYYTCKARSSVAANAASLIASVNVG</sequence>
<reference evidence="1 2" key="1">
    <citation type="submission" date="2016-10" db="EMBL/GenBank/DDBJ databases">
        <authorList>
            <person name="de Groot N.N."/>
        </authorList>
    </citation>
    <scope>NUCLEOTIDE SEQUENCE [LARGE SCALE GENOMIC DNA]</scope>
    <source>
        <strain evidence="1 2">DSM 23842</strain>
    </source>
</reference>
<dbReference type="Proteomes" id="UP000198846">
    <property type="component" value="Unassembled WGS sequence"/>
</dbReference>
<evidence type="ECO:0000313" key="2">
    <source>
        <dbReference type="Proteomes" id="UP000198846"/>
    </source>
</evidence>
<evidence type="ECO:0000313" key="1">
    <source>
        <dbReference type="EMBL" id="SEA43112.1"/>
    </source>
</evidence>
<organism evidence="1 2">
    <name type="scientific">Bizionia paragorgiae</name>
    <dbReference type="NCBI Taxonomy" id="283786"/>
    <lineage>
        <taxon>Bacteria</taxon>
        <taxon>Pseudomonadati</taxon>
        <taxon>Bacteroidota</taxon>
        <taxon>Flavobacteriia</taxon>
        <taxon>Flavobacteriales</taxon>
        <taxon>Flavobacteriaceae</taxon>
        <taxon>Bizionia</taxon>
    </lineage>
</organism>
<dbReference type="AlphaFoldDB" id="A0A1H4B5M5"/>
<gene>
    <name evidence="1" type="ORF">SAMN04487990_11337</name>
</gene>
<dbReference type="EMBL" id="FNQK01000013">
    <property type="protein sequence ID" value="SEA43112.1"/>
    <property type="molecule type" value="Genomic_DNA"/>
</dbReference>
<name>A0A1H4B5M5_BIZPA</name>
<protein>
    <submittedName>
        <fullName evidence="1">Uncharacterized protein</fullName>
    </submittedName>
</protein>